<reference evidence="2 3" key="1">
    <citation type="submission" date="2019-08" db="EMBL/GenBank/DDBJ databases">
        <title>Complete genome sequence of Candidatus Uab amorphum.</title>
        <authorList>
            <person name="Shiratori T."/>
            <person name="Suzuki S."/>
            <person name="Kakizawa Y."/>
            <person name="Ishida K."/>
        </authorList>
    </citation>
    <scope>NUCLEOTIDE SEQUENCE [LARGE SCALE GENOMIC DNA]</scope>
    <source>
        <strain evidence="2 3">SRT547</strain>
    </source>
</reference>
<keyword evidence="1" id="KW-0472">Membrane</keyword>
<sequence>MRWLVSGFLYIIIWTSTLIGFIALFAVSGYLIYCGLGFDLLSFLFFVIPGSIFGGMVVAHIFINSIPNYIFENLDREDDK</sequence>
<keyword evidence="1" id="KW-0812">Transmembrane</keyword>
<gene>
    <name evidence="2" type="ORF">UABAM_04794</name>
</gene>
<keyword evidence="1" id="KW-1133">Transmembrane helix</keyword>
<evidence type="ECO:0000313" key="3">
    <source>
        <dbReference type="Proteomes" id="UP000326354"/>
    </source>
</evidence>
<protein>
    <submittedName>
        <fullName evidence="2">Uncharacterized protein</fullName>
    </submittedName>
</protein>
<dbReference type="RefSeq" id="WP_151970467.1">
    <property type="nucleotide sequence ID" value="NZ_AP019860.1"/>
</dbReference>
<dbReference type="AlphaFoldDB" id="A0A5S9F5A9"/>
<dbReference type="KEGG" id="uam:UABAM_04794"/>
<dbReference type="EMBL" id="AP019860">
    <property type="protein sequence ID" value="BBM86408.1"/>
    <property type="molecule type" value="Genomic_DNA"/>
</dbReference>
<name>A0A5S9F5A9_UABAM</name>
<keyword evidence="3" id="KW-1185">Reference proteome</keyword>
<accession>A0A5S9F5A9</accession>
<evidence type="ECO:0000313" key="2">
    <source>
        <dbReference type="EMBL" id="BBM86408.1"/>
    </source>
</evidence>
<feature type="transmembrane region" description="Helical" evidence="1">
    <location>
        <begin position="7"/>
        <end position="31"/>
    </location>
</feature>
<dbReference type="Proteomes" id="UP000326354">
    <property type="component" value="Chromosome"/>
</dbReference>
<evidence type="ECO:0000256" key="1">
    <source>
        <dbReference type="SAM" id="Phobius"/>
    </source>
</evidence>
<feature type="transmembrane region" description="Helical" evidence="1">
    <location>
        <begin position="43"/>
        <end position="63"/>
    </location>
</feature>
<proteinExistence type="predicted"/>
<organism evidence="2 3">
    <name type="scientific">Uabimicrobium amorphum</name>
    <dbReference type="NCBI Taxonomy" id="2596890"/>
    <lineage>
        <taxon>Bacteria</taxon>
        <taxon>Pseudomonadati</taxon>
        <taxon>Planctomycetota</taxon>
        <taxon>Candidatus Uabimicrobiia</taxon>
        <taxon>Candidatus Uabimicrobiales</taxon>
        <taxon>Candidatus Uabimicrobiaceae</taxon>
        <taxon>Candidatus Uabimicrobium</taxon>
    </lineage>
</organism>